<evidence type="ECO:0000256" key="3">
    <source>
        <dbReference type="ARBA" id="ARBA00022692"/>
    </source>
</evidence>
<sequence>MKLTAIIPSFRVPFLVLAPVCIFLGASISYAEQGVIDYAVLAIAVLGGISAHIAVNTINEYQDYVSGLDLKTIRTPFSGGSGLLSQQPRLLPWVKNAAIVTTLLTFLIGVYFVTLYGRAVITLVPMGLLGLAIIIGYTKWINKWPIICLVAPGLCFGLLMVAGTQVILSGHFSTTPWLIGLIPFFLINNLLLLNQYPDIDADKSIGRNHFPIAFGIKASNAIFAIFALCATLLLGFFISQKLLPIMSALAFIPQALAFAALYGAIKFKEDIGKHPKYLAYNVSCALLTPLTIATTVFIN</sequence>
<dbReference type="OrthoDB" id="3344514at2"/>
<feature type="transmembrane region" description="Helical" evidence="6">
    <location>
        <begin position="36"/>
        <end position="55"/>
    </location>
</feature>
<evidence type="ECO:0000256" key="4">
    <source>
        <dbReference type="ARBA" id="ARBA00022989"/>
    </source>
</evidence>
<feature type="transmembrane region" description="Helical" evidence="6">
    <location>
        <begin position="277"/>
        <end position="298"/>
    </location>
</feature>
<dbReference type="GO" id="GO:0042371">
    <property type="term" value="P:vitamin K biosynthetic process"/>
    <property type="evidence" value="ECO:0007669"/>
    <property type="project" value="TreeGrafter"/>
</dbReference>
<comment type="caution">
    <text evidence="8">The sequence shown here is derived from an EMBL/GenBank/DDBJ whole genome shotgun (WGS) entry which is preliminary data.</text>
</comment>
<keyword evidence="9" id="KW-1185">Reference proteome</keyword>
<keyword evidence="3 6" id="KW-0812">Transmembrane</keyword>
<evidence type="ECO:0000256" key="1">
    <source>
        <dbReference type="ARBA" id="ARBA00004141"/>
    </source>
</evidence>
<evidence type="ECO:0000256" key="6">
    <source>
        <dbReference type="SAM" id="Phobius"/>
    </source>
</evidence>
<dbReference type="Proteomes" id="UP000321525">
    <property type="component" value="Unassembled WGS sequence"/>
</dbReference>
<proteinExistence type="predicted"/>
<dbReference type="Pfam" id="PF01040">
    <property type="entry name" value="UbiA"/>
    <property type="match status" value="1"/>
</dbReference>
<dbReference type="GO" id="GO:0009234">
    <property type="term" value="P:menaquinone biosynthetic process"/>
    <property type="evidence" value="ECO:0007669"/>
    <property type="project" value="TreeGrafter"/>
</dbReference>
<feature type="transmembrane region" description="Helical" evidence="6">
    <location>
        <begin position="214"/>
        <end position="239"/>
    </location>
</feature>
<keyword evidence="5 6" id="KW-0472">Membrane</keyword>
<evidence type="ECO:0000256" key="5">
    <source>
        <dbReference type="ARBA" id="ARBA00023136"/>
    </source>
</evidence>
<dbReference type="Proteomes" id="UP000321917">
    <property type="component" value="Unassembled WGS sequence"/>
</dbReference>
<protein>
    <submittedName>
        <fullName evidence="8">Prenyltransferase</fullName>
    </submittedName>
</protein>
<accession>A0A5C6Q3L2</accession>
<dbReference type="GO" id="GO:0004659">
    <property type="term" value="F:prenyltransferase activity"/>
    <property type="evidence" value="ECO:0007669"/>
    <property type="project" value="InterPro"/>
</dbReference>
<keyword evidence="4 6" id="KW-1133">Transmembrane helix</keyword>
<keyword evidence="2 8" id="KW-0808">Transferase</keyword>
<dbReference type="AlphaFoldDB" id="A0A5C6Q3L2"/>
<feature type="transmembrane region" description="Helical" evidence="6">
    <location>
        <begin position="12"/>
        <end position="30"/>
    </location>
</feature>
<dbReference type="PANTHER" id="PTHR13929">
    <property type="entry name" value="1,4-DIHYDROXY-2-NAPHTHOATE OCTAPRENYLTRANSFERASE"/>
    <property type="match status" value="1"/>
</dbReference>
<name>A0A5C6Q3L2_9GAMM</name>
<evidence type="ECO:0000313" key="7">
    <source>
        <dbReference type="EMBL" id="TWX54851.1"/>
    </source>
</evidence>
<dbReference type="EMBL" id="VOLQ01000043">
    <property type="protein sequence ID" value="TWX63444.1"/>
    <property type="molecule type" value="Genomic_DNA"/>
</dbReference>
<reference evidence="8 10" key="1">
    <citation type="submission" date="2019-07" db="EMBL/GenBank/DDBJ databases">
        <title>Genomes of sea-ice associated Colwellia species.</title>
        <authorList>
            <person name="Bowman J.P."/>
        </authorList>
    </citation>
    <scope>NUCLEOTIDE SEQUENCE [LARGE SCALE GENOMIC DNA]</scope>
    <source>
        <strain evidence="7 9">ACAM 607</strain>
        <strain evidence="8 10">IC036</strain>
    </source>
</reference>
<feature type="transmembrane region" description="Helical" evidence="6">
    <location>
        <begin position="144"/>
        <end position="168"/>
    </location>
</feature>
<evidence type="ECO:0000313" key="8">
    <source>
        <dbReference type="EMBL" id="TWX63444.1"/>
    </source>
</evidence>
<dbReference type="InterPro" id="IPR000537">
    <property type="entry name" value="UbiA_prenyltransferase"/>
</dbReference>
<dbReference type="InterPro" id="IPR026046">
    <property type="entry name" value="UBIAD1"/>
</dbReference>
<gene>
    <name evidence="7" type="ORF">ESZ26_17300</name>
    <name evidence="8" type="ORF">ESZ27_16600</name>
</gene>
<comment type="subcellular location">
    <subcellularLocation>
        <location evidence="1">Membrane</location>
        <topology evidence="1">Multi-pass membrane protein</topology>
    </subcellularLocation>
</comment>
<dbReference type="PANTHER" id="PTHR13929:SF0">
    <property type="entry name" value="UBIA PRENYLTRANSFERASE DOMAIN-CONTAINING PROTEIN 1"/>
    <property type="match status" value="1"/>
</dbReference>
<feature type="transmembrane region" description="Helical" evidence="6">
    <location>
        <begin position="245"/>
        <end position="265"/>
    </location>
</feature>
<evidence type="ECO:0000313" key="9">
    <source>
        <dbReference type="Proteomes" id="UP000321525"/>
    </source>
</evidence>
<dbReference type="EMBL" id="VOLR01000033">
    <property type="protein sequence ID" value="TWX54851.1"/>
    <property type="molecule type" value="Genomic_DNA"/>
</dbReference>
<feature type="transmembrane region" description="Helical" evidence="6">
    <location>
        <begin position="119"/>
        <end position="137"/>
    </location>
</feature>
<organism evidence="8 10">
    <name type="scientific">Colwellia hornerae</name>
    <dbReference type="NCBI Taxonomy" id="89402"/>
    <lineage>
        <taxon>Bacteria</taxon>
        <taxon>Pseudomonadati</taxon>
        <taxon>Pseudomonadota</taxon>
        <taxon>Gammaproteobacteria</taxon>
        <taxon>Alteromonadales</taxon>
        <taxon>Colwelliaceae</taxon>
        <taxon>Colwellia</taxon>
    </lineage>
</organism>
<evidence type="ECO:0000256" key="2">
    <source>
        <dbReference type="ARBA" id="ARBA00022679"/>
    </source>
</evidence>
<dbReference type="RefSeq" id="WP_146800800.1">
    <property type="nucleotide sequence ID" value="NZ_VOLP01000032.1"/>
</dbReference>
<evidence type="ECO:0000313" key="10">
    <source>
        <dbReference type="Proteomes" id="UP000321917"/>
    </source>
</evidence>
<dbReference type="CDD" id="cd13962">
    <property type="entry name" value="PT_UbiA_UBIAD1"/>
    <property type="match status" value="1"/>
</dbReference>
<feature type="transmembrane region" description="Helical" evidence="6">
    <location>
        <begin position="174"/>
        <end position="193"/>
    </location>
</feature>
<feature type="transmembrane region" description="Helical" evidence="6">
    <location>
        <begin position="93"/>
        <end position="113"/>
    </location>
</feature>
<dbReference type="GO" id="GO:0016020">
    <property type="term" value="C:membrane"/>
    <property type="evidence" value="ECO:0007669"/>
    <property type="project" value="UniProtKB-SubCell"/>
</dbReference>